<dbReference type="SUPFAM" id="SSF52833">
    <property type="entry name" value="Thioredoxin-like"/>
    <property type="match status" value="1"/>
</dbReference>
<proteinExistence type="predicted"/>
<dbReference type="InterPro" id="IPR013766">
    <property type="entry name" value="Thioredoxin_domain"/>
</dbReference>
<evidence type="ECO:0000256" key="2">
    <source>
        <dbReference type="ARBA" id="ARBA00022748"/>
    </source>
</evidence>
<feature type="chain" id="PRO_5027694448" evidence="6">
    <location>
        <begin position="26"/>
        <end position="398"/>
    </location>
</feature>
<dbReference type="PROSITE" id="PS51352">
    <property type="entry name" value="THIOREDOXIN_2"/>
    <property type="match status" value="1"/>
</dbReference>
<dbReference type="EMBL" id="DSVQ01000019">
    <property type="protein sequence ID" value="HGT41042.1"/>
    <property type="molecule type" value="Genomic_DNA"/>
</dbReference>
<dbReference type="PROSITE" id="PS00194">
    <property type="entry name" value="THIOREDOXIN_1"/>
    <property type="match status" value="1"/>
</dbReference>
<keyword evidence="2" id="KW-0201">Cytochrome c-type biogenesis</keyword>
<dbReference type="InterPro" id="IPR050553">
    <property type="entry name" value="Thioredoxin_ResA/DsbE_sf"/>
</dbReference>
<keyword evidence="3" id="KW-1015">Disulfide bond</keyword>
<organism evidence="8">
    <name type="scientific">Schlesneria paludicola</name>
    <dbReference type="NCBI Taxonomy" id="360056"/>
    <lineage>
        <taxon>Bacteria</taxon>
        <taxon>Pseudomonadati</taxon>
        <taxon>Planctomycetota</taxon>
        <taxon>Planctomycetia</taxon>
        <taxon>Planctomycetales</taxon>
        <taxon>Planctomycetaceae</taxon>
        <taxon>Schlesneria</taxon>
    </lineage>
</organism>
<evidence type="ECO:0000256" key="6">
    <source>
        <dbReference type="SAM" id="SignalP"/>
    </source>
</evidence>
<evidence type="ECO:0000259" key="7">
    <source>
        <dbReference type="PROSITE" id="PS51352"/>
    </source>
</evidence>
<dbReference type="CDD" id="cd02966">
    <property type="entry name" value="TlpA_like_family"/>
    <property type="match status" value="1"/>
</dbReference>
<protein>
    <submittedName>
        <fullName evidence="8">TlpA family protein disulfide reductase</fullName>
    </submittedName>
</protein>
<dbReference type="Gene3D" id="3.40.30.10">
    <property type="entry name" value="Glutaredoxin"/>
    <property type="match status" value="1"/>
</dbReference>
<evidence type="ECO:0000256" key="1">
    <source>
        <dbReference type="ARBA" id="ARBA00004196"/>
    </source>
</evidence>
<feature type="signal peptide" evidence="6">
    <location>
        <begin position="1"/>
        <end position="25"/>
    </location>
</feature>
<name>A0A7C4LMV5_9PLAN</name>
<keyword evidence="6" id="KW-0732">Signal</keyword>
<feature type="compositionally biased region" description="Low complexity" evidence="5">
    <location>
        <begin position="33"/>
        <end position="45"/>
    </location>
</feature>
<feature type="domain" description="Thioredoxin" evidence="7">
    <location>
        <begin position="247"/>
        <end position="393"/>
    </location>
</feature>
<comment type="subcellular location">
    <subcellularLocation>
        <location evidence="1">Cell envelope</location>
    </subcellularLocation>
</comment>
<evidence type="ECO:0000256" key="3">
    <source>
        <dbReference type="ARBA" id="ARBA00023157"/>
    </source>
</evidence>
<dbReference type="PANTHER" id="PTHR42852:SF6">
    <property type="entry name" value="THIOL:DISULFIDE INTERCHANGE PROTEIN DSBE"/>
    <property type="match status" value="1"/>
</dbReference>
<gene>
    <name evidence="8" type="ORF">ENS64_17490</name>
</gene>
<evidence type="ECO:0000256" key="4">
    <source>
        <dbReference type="ARBA" id="ARBA00023284"/>
    </source>
</evidence>
<reference evidence="8" key="1">
    <citation type="journal article" date="2020" name="mSystems">
        <title>Genome- and Community-Level Interaction Insights into Carbon Utilization and Element Cycling Functions of Hydrothermarchaeota in Hydrothermal Sediment.</title>
        <authorList>
            <person name="Zhou Z."/>
            <person name="Liu Y."/>
            <person name="Xu W."/>
            <person name="Pan J."/>
            <person name="Luo Z.H."/>
            <person name="Li M."/>
        </authorList>
    </citation>
    <scope>NUCLEOTIDE SEQUENCE [LARGE SCALE GENOMIC DNA]</scope>
    <source>
        <strain evidence="8">SpSt-508</strain>
    </source>
</reference>
<dbReference type="PANTHER" id="PTHR42852">
    <property type="entry name" value="THIOL:DISULFIDE INTERCHANGE PROTEIN DSBE"/>
    <property type="match status" value="1"/>
</dbReference>
<dbReference type="GO" id="GO:0017004">
    <property type="term" value="P:cytochrome complex assembly"/>
    <property type="evidence" value="ECO:0007669"/>
    <property type="project" value="UniProtKB-KW"/>
</dbReference>
<feature type="region of interest" description="Disordered" evidence="5">
    <location>
        <begin position="32"/>
        <end position="57"/>
    </location>
</feature>
<dbReference type="AlphaFoldDB" id="A0A7C4LMV5"/>
<dbReference type="InterPro" id="IPR017937">
    <property type="entry name" value="Thioredoxin_CS"/>
</dbReference>
<sequence length="398" mass="43608">MLRPVAISTWCLAAFVGYFAVGSHAAAQERAKAAANQPAADQPAAEKPADPYAVPDGTPEQIMEFLDRLQNQRRGFANRREAVEHAIKIQRARIQAGDKILAQQTDDETAYDAAEMKLQALALLASAGIDGAHKEALAAADVLKQDKRQDIADLARQVIKSLRIMVAPEMEPEERNALIREILAEVKQRGTGTAVGAAMELGQALEGMSDTTVAADYYDQLAALLKDSRHPQLRQLANMLTATVRRLRLPGNTMEVTGTTLDGKPFDWSQYRGKVVLVDFWATWCGPCRAELPNIKKNYERFHAKGFEVVGISADDDREKLVAFLENEQIPWVNLFEPPKDGEPAPQPTAEHYGVNAIPTAILVDRDGKVVSLNARGETLGQLLEKLLSAEKPGSKPE</sequence>
<dbReference type="InterPro" id="IPR036249">
    <property type="entry name" value="Thioredoxin-like_sf"/>
</dbReference>
<dbReference type="Pfam" id="PF08534">
    <property type="entry name" value="Redoxin"/>
    <property type="match status" value="1"/>
</dbReference>
<dbReference type="GO" id="GO:0016491">
    <property type="term" value="F:oxidoreductase activity"/>
    <property type="evidence" value="ECO:0007669"/>
    <property type="project" value="InterPro"/>
</dbReference>
<dbReference type="InterPro" id="IPR013740">
    <property type="entry name" value="Redoxin"/>
</dbReference>
<keyword evidence="4" id="KW-0676">Redox-active center</keyword>
<evidence type="ECO:0000313" key="8">
    <source>
        <dbReference type="EMBL" id="HGT41042.1"/>
    </source>
</evidence>
<dbReference type="GO" id="GO:0030313">
    <property type="term" value="C:cell envelope"/>
    <property type="evidence" value="ECO:0007669"/>
    <property type="project" value="UniProtKB-SubCell"/>
</dbReference>
<evidence type="ECO:0000256" key="5">
    <source>
        <dbReference type="SAM" id="MobiDB-lite"/>
    </source>
</evidence>
<comment type="caution">
    <text evidence="8">The sequence shown here is derived from an EMBL/GenBank/DDBJ whole genome shotgun (WGS) entry which is preliminary data.</text>
</comment>
<accession>A0A7C4LMV5</accession>